<evidence type="ECO:0000313" key="2">
    <source>
        <dbReference type="Proteomes" id="UP000289808"/>
    </source>
</evidence>
<name>A0A4V1KGR4_9LACO</name>
<comment type="caution">
    <text evidence="1">The sequence shown here is derived from an EMBL/GenBank/DDBJ whole genome shotgun (WGS) entry which is preliminary data.</text>
</comment>
<evidence type="ECO:0000313" key="1">
    <source>
        <dbReference type="EMBL" id="RXF59496.1"/>
    </source>
</evidence>
<reference evidence="1 2" key="1">
    <citation type="submission" date="2019-01" db="EMBL/GenBank/DDBJ databases">
        <title>The genome sequence of Lactobacillus crispatus L49.</title>
        <authorList>
            <person name="Zhong J."/>
            <person name="Zhang J."/>
        </authorList>
    </citation>
    <scope>NUCLEOTIDE SEQUENCE [LARGE SCALE GENOMIC DNA]</scope>
    <source>
        <strain evidence="1 2">L49</strain>
    </source>
</reference>
<sequence>MTPTKYFELCQRHSRLVKARKIVKHCKTNTVANIKQKILFKQETGFMPQDYIDRFGNHAINNREE</sequence>
<dbReference type="Proteomes" id="UP000289808">
    <property type="component" value="Unassembled WGS sequence"/>
</dbReference>
<gene>
    <name evidence="1" type="ORF">ERD32_02015</name>
</gene>
<dbReference type="AlphaFoldDB" id="A0A4V1KGR4"/>
<dbReference type="RefSeq" id="WP_128733973.1">
    <property type="nucleotide sequence ID" value="NZ_SCLX01000007.1"/>
</dbReference>
<evidence type="ECO:0008006" key="3">
    <source>
        <dbReference type="Google" id="ProtNLM"/>
    </source>
</evidence>
<proteinExistence type="predicted"/>
<accession>A0A4V1KGR4</accession>
<protein>
    <recommendedName>
        <fullName evidence="3">HTH araC/xylS-type domain-containing protein</fullName>
    </recommendedName>
</protein>
<organism evidence="1 2">
    <name type="scientific">Lactobacillus crispatus</name>
    <dbReference type="NCBI Taxonomy" id="47770"/>
    <lineage>
        <taxon>Bacteria</taxon>
        <taxon>Bacillati</taxon>
        <taxon>Bacillota</taxon>
        <taxon>Bacilli</taxon>
        <taxon>Lactobacillales</taxon>
        <taxon>Lactobacillaceae</taxon>
        <taxon>Lactobacillus</taxon>
    </lineage>
</organism>
<dbReference type="EMBL" id="SCLX01000007">
    <property type="protein sequence ID" value="RXF59496.1"/>
    <property type="molecule type" value="Genomic_DNA"/>
</dbReference>